<keyword evidence="4" id="KW-1185">Reference proteome</keyword>
<evidence type="ECO:0000313" key="3">
    <source>
        <dbReference type="EMBL" id="EGG30615.1"/>
    </source>
</evidence>
<feature type="chain" id="PRO_5043466903" evidence="2">
    <location>
        <begin position="20"/>
        <end position="410"/>
    </location>
</feature>
<comment type="caution">
    <text evidence="3">The sequence shown here is derived from an EMBL/GenBank/DDBJ whole genome shotgun (WGS) entry which is preliminary data.</text>
</comment>
<accession>F3KZC8</accession>
<evidence type="ECO:0000313" key="4">
    <source>
        <dbReference type="Proteomes" id="UP000005615"/>
    </source>
</evidence>
<keyword evidence="2" id="KW-0732">Signal</keyword>
<protein>
    <submittedName>
        <fullName evidence="3">Uncharacterized protein</fullName>
    </submittedName>
</protein>
<reference evidence="3 4" key="1">
    <citation type="journal article" date="2011" name="J. Bacteriol.">
        <title>Genome sequence of strain IMCC3088, a proteorhodopsin-containing marine bacterium belonging to the OM60/NOR5 clade.</title>
        <authorList>
            <person name="Jang Y."/>
            <person name="Oh H.M."/>
            <person name="Kang I."/>
            <person name="Lee K."/>
            <person name="Yang S.J."/>
            <person name="Cho J.C."/>
        </authorList>
    </citation>
    <scope>NUCLEOTIDE SEQUENCE [LARGE SCALE GENOMIC DNA]</scope>
    <source>
        <strain evidence="3 4">IMCC3088</strain>
    </source>
</reference>
<dbReference type="Proteomes" id="UP000005615">
    <property type="component" value="Unassembled WGS sequence"/>
</dbReference>
<dbReference type="RefSeq" id="WP_009574768.1">
    <property type="nucleotide sequence ID" value="NZ_AEIG01000011.1"/>
</dbReference>
<feature type="signal peptide" evidence="2">
    <location>
        <begin position="1"/>
        <end position="19"/>
    </location>
</feature>
<gene>
    <name evidence="3" type="ORF">IMCC3088_239</name>
</gene>
<sequence>MRRIALLVLALTVANSTGAQSPDSSTSLIIEEWTAFTSALQQAGTQILEQSSTRDDIDAAEANLYLVQQLSAAIAQEFDEYRIDTPLLRVGATTIHKWGLDSSEAKYQGAAIESSGLYRLSGTLGSAQITSIQSVMSADTFKSYASIDQTQLQTNASGEFELVIGLSKPEEWQGPFLQLQPTSNRLLIREYFGDWPNEAPSTFLLERLDTAHPPPPMTMEKSAELMQAIAKRFERRAPFWNGWVQNSRSQLKNQLRLLVGNQQGLSNNAYGDGWFDIADDEALLIELEPPKAQMWSFQLGNYWWESIEYITGFGSINSFQAHTDSDGIIRLVIAKQDPGILNWLDTGGHNEGSVMYRFQNTTSSPTPTATLVKLNELTALLPEDTALATAQDREQARTKRRQHIQRRWAP</sequence>
<feature type="region of interest" description="Disordered" evidence="1">
    <location>
        <begin position="389"/>
        <end position="410"/>
    </location>
</feature>
<dbReference type="OrthoDB" id="7053758at2"/>
<organism evidence="3 4">
    <name type="scientific">Aequoribacter fuscus</name>
    <dbReference type="NCBI Taxonomy" id="2518989"/>
    <lineage>
        <taxon>Bacteria</taxon>
        <taxon>Pseudomonadati</taxon>
        <taxon>Pseudomonadota</taxon>
        <taxon>Gammaproteobacteria</taxon>
        <taxon>Cellvibrionales</taxon>
        <taxon>Halieaceae</taxon>
        <taxon>Aequoribacter</taxon>
    </lineage>
</organism>
<name>F3KZC8_9GAMM</name>
<dbReference type="EMBL" id="AEIG01000011">
    <property type="protein sequence ID" value="EGG30615.1"/>
    <property type="molecule type" value="Genomic_DNA"/>
</dbReference>
<dbReference type="InterPro" id="IPR010621">
    <property type="entry name" value="DUF1214"/>
</dbReference>
<evidence type="ECO:0000256" key="2">
    <source>
        <dbReference type="SAM" id="SignalP"/>
    </source>
</evidence>
<dbReference type="STRING" id="2518989.IMCC3088_239"/>
<dbReference type="eggNOG" id="COG5361">
    <property type="taxonomic scope" value="Bacteria"/>
</dbReference>
<dbReference type="Pfam" id="PF06742">
    <property type="entry name" value="DUF1214"/>
    <property type="match status" value="1"/>
</dbReference>
<feature type="compositionally biased region" description="Basic residues" evidence="1">
    <location>
        <begin position="398"/>
        <end position="410"/>
    </location>
</feature>
<evidence type="ECO:0000256" key="1">
    <source>
        <dbReference type="SAM" id="MobiDB-lite"/>
    </source>
</evidence>
<proteinExistence type="predicted"/>
<dbReference type="AlphaFoldDB" id="F3KZC8"/>